<accession>A0A371RL74</accession>
<dbReference type="FunCoup" id="A0A371RL74">
    <property type="interactions" value="28"/>
</dbReference>
<gene>
    <name evidence="1" type="ORF">DX908_13530</name>
</gene>
<dbReference type="Proteomes" id="UP000264589">
    <property type="component" value="Unassembled WGS sequence"/>
</dbReference>
<organism evidence="1 2">
    <name type="scientific">Parvularcula marina</name>
    <dbReference type="NCBI Taxonomy" id="2292771"/>
    <lineage>
        <taxon>Bacteria</taxon>
        <taxon>Pseudomonadati</taxon>
        <taxon>Pseudomonadota</taxon>
        <taxon>Alphaproteobacteria</taxon>
        <taxon>Parvularculales</taxon>
        <taxon>Parvularculaceae</taxon>
        <taxon>Parvularcula</taxon>
    </lineage>
</organism>
<dbReference type="AlphaFoldDB" id="A0A371RL74"/>
<reference evidence="1 2" key="1">
    <citation type="submission" date="2018-08" db="EMBL/GenBank/DDBJ databases">
        <title>Parvularcula sp. SM1705, isolated from surface water of the South Sea China.</title>
        <authorList>
            <person name="Sun L."/>
        </authorList>
    </citation>
    <scope>NUCLEOTIDE SEQUENCE [LARGE SCALE GENOMIC DNA]</scope>
    <source>
        <strain evidence="1 2">SM1705</strain>
    </source>
</reference>
<dbReference type="SUPFAM" id="SSF54909">
    <property type="entry name" value="Dimeric alpha+beta barrel"/>
    <property type="match status" value="1"/>
</dbReference>
<name>A0A371RL74_9PROT</name>
<dbReference type="RefSeq" id="WP_116392830.1">
    <property type="nucleotide sequence ID" value="NZ_QUQO01000001.1"/>
</dbReference>
<dbReference type="InParanoid" id="A0A371RL74"/>
<sequence length="115" mass="12989">MTYYDLFLAPVPSGNKEKYLDFAKTMDPIFKEYGALSVTDCWGSDVPEGQVNSLHTAVLREEGEEVVFGFIKWESKVARDAGWEKAMADERMAGGEMPFDGKRMIFGGFDQIFEI</sequence>
<protein>
    <submittedName>
        <fullName evidence="1">DUF1428 domain-containing protein</fullName>
    </submittedName>
</protein>
<dbReference type="Gene3D" id="3.30.70.100">
    <property type="match status" value="1"/>
</dbReference>
<proteinExistence type="predicted"/>
<dbReference type="Pfam" id="PF07237">
    <property type="entry name" value="DUF1428"/>
    <property type="match status" value="1"/>
</dbReference>
<dbReference type="PIRSF" id="PIRSF007028">
    <property type="entry name" value="UCP007028"/>
    <property type="match status" value="1"/>
</dbReference>
<dbReference type="EMBL" id="QUQO01000001">
    <property type="protein sequence ID" value="RFB06197.1"/>
    <property type="molecule type" value="Genomic_DNA"/>
</dbReference>
<evidence type="ECO:0000313" key="1">
    <source>
        <dbReference type="EMBL" id="RFB06197.1"/>
    </source>
</evidence>
<evidence type="ECO:0000313" key="2">
    <source>
        <dbReference type="Proteomes" id="UP000264589"/>
    </source>
</evidence>
<keyword evidence="2" id="KW-1185">Reference proteome</keyword>
<dbReference type="InterPro" id="IPR011008">
    <property type="entry name" value="Dimeric_a/b-barrel"/>
</dbReference>
<comment type="caution">
    <text evidence="1">The sequence shown here is derived from an EMBL/GenBank/DDBJ whole genome shotgun (WGS) entry which is preliminary data.</text>
</comment>
<dbReference type="InterPro" id="IPR009874">
    <property type="entry name" value="DUF1428"/>
</dbReference>
<dbReference type="OrthoDB" id="9792392at2"/>